<keyword evidence="8 11" id="KW-0675">Receptor</keyword>
<keyword evidence="5" id="KW-0552">Olfaction</keyword>
<evidence type="ECO:0000256" key="7">
    <source>
        <dbReference type="ARBA" id="ARBA00023136"/>
    </source>
</evidence>
<keyword evidence="7 10" id="KW-0472">Membrane</keyword>
<evidence type="ECO:0000256" key="9">
    <source>
        <dbReference type="ARBA" id="ARBA00023224"/>
    </source>
</evidence>
<evidence type="ECO:0000256" key="10">
    <source>
        <dbReference type="SAM" id="Phobius"/>
    </source>
</evidence>
<dbReference type="PANTHER" id="PTHR21137">
    <property type="entry name" value="ODORANT RECEPTOR"/>
    <property type="match status" value="1"/>
</dbReference>
<evidence type="ECO:0000256" key="4">
    <source>
        <dbReference type="ARBA" id="ARBA00022692"/>
    </source>
</evidence>
<dbReference type="Pfam" id="PF02949">
    <property type="entry name" value="7tm_6"/>
    <property type="match status" value="1"/>
</dbReference>
<keyword evidence="9" id="KW-0807">Transducer</keyword>
<feature type="transmembrane region" description="Helical" evidence="10">
    <location>
        <begin position="44"/>
        <end position="67"/>
    </location>
</feature>
<dbReference type="GO" id="GO:0005549">
    <property type="term" value="F:odorant binding"/>
    <property type="evidence" value="ECO:0007669"/>
    <property type="project" value="InterPro"/>
</dbReference>
<dbReference type="GO" id="GO:0005886">
    <property type="term" value="C:plasma membrane"/>
    <property type="evidence" value="ECO:0007669"/>
    <property type="project" value="UniProtKB-SubCell"/>
</dbReference>
<dbReference type="GO" id="GO:0007165">
    <property type="term" value="P:signal transduction"/>
    <property type="evidence" value="ECO:0007669"/>
    <property type="project" value="UniProtKB-KW"/>
</dbReference>
<evidence type="ECO:0000256" key="1">
    <source>
        <dbReference type="ARBA" id="ARBA00004651"/>
    </source>
</evidence>
<evidence type="ECO:0000256" key="8">
    <source>
        <dbReference type="ARBA" id="ARBA00023170"/>
    </source>
</evidence>
<evidence type="ECO:0000256" key="2">
    <source>
        <dbReference type="ARBA" id="ARBA00022475"/>
    </source>
</evidence>
<feature type="transmembrane region" description="Helical" evidence="10">
    <location>
        <begin position="199"/>
        <end position="220"/>
    </location>
</feature>
<sequence>MATFLLYKTEMLDLIKKSERFWKLDRFGDLQAKNLHSTYPIFQIFFYVYVVILFLTCAMFALVNWIFDTGKPISLCYGESEGLETPWVEFYIVLQSVEVTIIFLGITGYDMVFLYYAGSVCIQFQMLKMAFAERKMNERQFLKAVKHHEFLLQYVEQLGDIYSMWFLLQYFSSLFGICFGLFLISKEGLPTEPERLSKYFPYIFSFTMQSFTFCMTGTMLSDWSSEISDEIFHSDWSDDQVYKNKTARLIVMNRAQRPAKISIGKFLDLNLRSFILSLDISNVIFYVDWLDDEVYKSKTARLVIMNKAQSPVKLTIGKFTGMDLRTFLLV</sequence>
<name>C0Z3Q7_TRICA</name>
<gene>
    <name evidence="11" type="primary">or10</name>
</gene>
<evidence type="ECO:0000256" key="5">
    <source>
        <dbReference type="ARBA" id="ARBA00022725"/>
    </source>
</evidence>
<dbReference type="PANTHER" id="PTHR21137:SF35">
    <property type="entry name" value="ODORANT RECEPTOR 19A-RELATED"/>
    <property type="match status" value="1"/>
</dbReference>
<keyword evidence="6 10" id="KW-1133">Transmembrane helix</keyword>
<keyword evidence="3" id="KW-0716">Sensory transduction</keyword>
<keyword evidence="4 10" id="KW-0812">Transmembrane</keyword>
<evidence type="ECO:0000313" key="11">
    <source>
        <dbReference type="EMBL" id="CAM84008.1"/>
    </source>
</evidence>
<evidence type="ECO:0000256" key="3">
    <source>
        <dbReference type="ARBA" id="ARBA00022606"/>
    </source>
</evidence>
<comment type="subcellular location">
    <subcellularLocation>
        <location evidence="1">Cell membrane</location>
        <topology evidence="1">Multi-pass membrane protein</topology>
    </subcellularLocation>
</comment>
<reference evidence="11" key="1">
    <citation type="submission" date="2007-04" db="EMBL/GenBank/DDBJ databases">
        <title>Characterization of Tribolium castaneum chemoreceptors.</title>
        <authorList>
            <person name="Abdel-Latief M."/>
        </authorList>
    </citation>
    <scope>NUCLEOTIDE SEQUENCE</scope>
</reference>
<accession>C0Z3Q7</accession>
<organism evidence="11">
    <name type="scientific">Tribolium castaneum</name>
    <name type="common">Red flour beetle</name>
    <dbReference type="NCBI Taxonomy" id="7070"/>
    <lineage>
        <taxon>Eukaryota</taxon>
        <taxon>Metazoa</taxon>
        <taxon>Ecdysozoa</taxon>
        <taxon>Arthropoda</taxon>
        <taxon>Hexapoda</taxon>
        <taxon>Insecta</taxon>
        <taxon>Pterygota</taxon>
        <taxon>Neoptera</taxon>
        <taxon>Endopterygota</taxon>
        <taxon>Coleoptera</taxon>
        <taxon>Polyphaga</taxon>
        <taxon>Cucujiformia</taxon>
        <taxon>Tenebrionidae</taxon>
        <taxon>Tenebrionidae incertae sedis</taxon>
        <taxon>Tribolium</taxon>
    </lineage>
</organism>
<proteinExistence type="predicted"/>
<dbReference type="AlphaFoldDB" id="C0Z3Q7"/>
<dbReference type="InterPro" id="IPR004117">
    <property type="entry name" value="7tm6_olfct_rcpt"/>
</dbReference>
<evidence type="ECO:0000256" key="6">
    <source>
        <dbReference type="ARBA" id="ARBA00022989"/>
    </source>
</evidence>
<dbReference type="GO" id="GO:0004984">
    <property type="term" value="F:olfactory receptor activity"/>
    <property type="evidence" value="ECO:0007669"/>
    <property type="project" value="InterPro"/>
</dbReference>
<keyword evidence="2" id="KW-1003">Cell membrane</keyword>
<dbReference type="EMBL" id="AM689912">
    <property type="protein sequence ID" value="CAM84008.1"/>
    <property type="molecule type" value="Genomic_DNA"/>
</dbReference>
<protein>
    <submittedName>
        <fullName evidence="11">Olfactory receptor 10</fullName>
    </submittedName>
</protein>
<feature type="transmembrane region" description="Helical" evidence="10">
    <location>
        <begin position="162"/>
        <end position="184"/>
    </location>
</feature>